<proteinExistence type="predicted"/>
<reference evidence="1" key="2">
    <citation type="submission" date="2021-05" db="EMBL/GenBank/DDBJ databases">
        <authorList>
            <person name="Pain A."/>
        </authorList>
    </citation>
    <scope>NUCLEOTIDE SEQUENCE</scope>
    <source>
        <strain evidence="1">1802A</strain>
    </source>
</reference>
<evidence type="ECO:0000313" key="2">
    <source>
        <dbReference type="Proteomes" id="UP001195914"/>
    </source>
</evidence>
<sequence length="359" mass="39540">MGVLFFGSQCKTDGTFSSGCTSCENSDKYLCAGSNSHSTCPSHSSGSCKSQCPHPLQRFLVDSDSQSSDSLFQPPPGYPRMGFSKDNLSSTAKSGLTLYGVITVFCKSGFYPLSRLVQFGYCVSRRPPETLLELFAFFLRFGEVLNSDDFSENFARWIQDEPGRFLGKALKDAVQGLYGSSHRNGNGGHIEPSKTPASLRSIYDCAGGSKATCGKYLYPLIGDSYKLHPKAFLGAYVSWVCHRAEDFKTLLKEFKKDFEKCPHCKGSCPKIVTCPCSQPKLYKYGFAFKSPDDLNCRNHGNGSGTHNGGPDACTLKTCSQFITQLGLVLKDHSPLQNLLKAIDAFLWSIRLPFIYAFLY</sequence>
<dbReference type="AlphaFoldDB" id="A0AAD9GBC0"/>
<name>A0AAD9GBC0_BABDI</name>
<keyword evidence="2" id="KW-1185">Reference proteome</keyword>
<comment type="caution">
    <text evidence="1">The sequence shown here is derived from an EMBL/GenBank/DDBJ whole genome shotgun (WGS) entry which is preliminary data.</text>
</comment>
<dbReference type="EMBL" id="JAHBMH010000060">
    <property type="protein sequence ID" value="KAK1935247.1"/>
    <property type="molecule type" value="Genomic_DNA"/>
</dbReference>
<accession>A0AAD9GBC0</accession>
<gene>
    <name evidence="1" type="ORF">X943_001796</name>
</gene>
<evidence type="ECO:0000313" key="1">
    <source>
        <dbReference type="EMBL" id="KAK1935247.1"/>
    </source>
</evidence>
<protein>
    <submittedName>
        <fullName evidence="1">Variant erythrocyte surface antigen-1 family protein</fullName>
    </submittedName>
</protein>
<reference evidence="1" key="1">
    <citation type="journal article" date="2014" name="Nucleic Acids Res.">
        <title>The evolutionary dynamics of variant antigen genes in Babesia reveal a history of genomic innovation underlying host-parasite interaction.</title>
        <authorList>
            <person name="Jackson A.P."/>
            <person name="Otto T.D."/>
            <person name="Darby A."/>
            <person name="Ramaprasad A."/>
            <person name="Xia D."/>
            <person name="Echaide I.E."/>
            <person name="Farber M."/>
            <person name="Gahlot S."/>
            <person name="Gamble J."/>
            <person name="Gupta D."/>
            <person name="Gupta Y."/>
            <person name="Jackson L."/>
            <person name="Malandrin L."/>
            <person name="Malas T.B."/>
            <person name="Moussa E."/>
            <person name="Nair M."/>
            <person name="Reid A.J."/>
            <person name="Sanders M."/>
            <person name="Sharma J."/>
            <person name="Tracey A."/>
            <person name="Quail M.A."/>
            <person name="Weir W."/>
            <person name="Wastling J.M."/>
            <person name="Hall N."/>
            <person name="Willadsen P."/>
            <person name="Lingelbach K."/>
            <person name="Shiels B."/>
            <person name="Tait A."/>
            <person name="Berriman M."/>
            <person name="Allred D.R."/>
            <person name="Pain A."/>
        </authorList>
    </citation>
    <scope>NUCLEOTIDE SEQUENCE</scope>
    <source>
        <strain evidence="1">1802A</strain>
    </source>
</reference>
<feature type="non-terminal residue" evidence="1">
    <location>
        <position position="359"/>
    </location>
</feature>
<organism evidence="1 2">
    <name type="scientific">Babesia divergens</name>
    <dbReference type="NCBI Taxonomy" id="32595"/>
    <lineage>
        <taxon>Eukaryota</taxon>
        <taxon>Sar</taxon>
        <taxon>Alveolata</taxon>
        <taxon>Apicomplexa</taxon>
        <taxon>Aconoidasida</taxon>
        <taxon>Piroplasmida</taxon>
        <taxon>Babesiidae</taxon>
        <taxon>Babesia</taxon>
    </lineage>
</organism>
<dbReference type="Proteomes" id="UP001195914">
    <property type="component" value="Unassembled WGS sequence"/>
</dbReference>